<keyword evidence="2" id="KW-1185">Reference proteome</keyword>
<dbReference type="OrthoDB" id="5349268at2"/>
<dbReference type="STRING" id="115783.SAMN02745119_01184"/>
<dbReference type="AlphaFoldDB" id="A0A1T4M689"/>
<protein>
    <submittedName>
        <fullName evidence="1">Transcriptional regulator, AlpA family</fullName>
    </submittedName>
</protein>
<accession>A0A1T4M689</accession>
<dbReference type="Proteomes" id="UP000190102">
    <property type="component" value="Unassembled WGS sequence"/>
</dbReference>
<dbReference type="Pfam" id="PF05930">
    <property type="entry name" value="Phage_AlpA"/>
    <property type="match status" value="1"/>
</dbReference>
<dbReference type="Gene3D" id="1.10.1660.10">
    <property type="match status" value="1"/>
</dbReference>
<dbReference type="SUPFAM" id="SSF46955">
    <property type="entry name" value="Putative DNA-binding domain"/>
    <property type="match status" value="1"/>
</dbReference>
<dbReference type="InterPro" id="IPR009061">
    <property type="entry name" value="DNA-bd_dom_put_sf"/>
</dbReference>
<evidence type="ECO:0000313" key="1">
    <source>
        <dbReference type="EMBL" id="SJZ62442.1"/>
    </source>
</evidence>
<reference evidence="2" key="1">
    <citation type="submission" date="2017-02" db="EMBL/GenBank/DDBJ databases">
        <authorList>
            <person name="Varghese N."/>
            <person name="Submissions S."/>
        </authorList>
    </citation>
    <scope>NUCLEOTIDE SEQUENCE [LARGE SCALE GENOMIC DNA]</scope>
    <source>
        <strain evidence="2">ATCC BAA-34</strain>
    </source>
</reference>
<dbReference type="EMBL" id="FUWR01000004">
    <property type="protein sequence ID" value="SJZ62442.1"/>
    <property type="molecule type" value="Genomic_DNA"/>
</dbReference>
<evidence type="ECO:0000313" key="2">
    <source>
        <dbReference type="Proteomes" id="UP000190102"/>
    </source>
</evidence>
<organism evidence="1 2">
    <name type="scientific">Trichlorobacter thiogenes</name>
    <dbReference type="NCBI Taxonomy" id="115783"/>
    <lineage>
        <taxon>Bacteria</taxon>
        <taxon>Pseudomonadati</taxon>
        <taxon>Thermodesulfobacteriota</taxon>
        <taxon>Desulfuromonadia</taxon>
        <taxon>Geobacterales</taxon>
        <taxon>Geobacteraceae</taxon>
        <taxon>Trichlorobacter</taxon>
    </lineage>
</organism>
<dbReference type="InterPro" id="IPR010260">
    <property type="entry name" value="AlpA"/>
</dbReference>
<gene>
    <name evidence="1" type="ORF">SAMN02745119_01184</name>
</gene>
<sequence length="65" mass="7864">MLTKQYYRLKEVIQLTGAGQSTLYQWQREGRFPRPDLRPSKRLCLYSRELLERWFEDQKKAAAQS</sequence>
<name>A0A1T4M689_9BACT</name>
<dbReference type="RefSeq" id="WP_078789441.1">
    <property type="nucleotide sequence ID" value="NZ_FUWR01000004.1"/>
</dbReference>
<proteinExistence type="predicted"/>